<accession>A0A069SGH6</accession>
<comment type="caution">
    <text evidence="1">The sequence shown here is derived from an EMBL/GenBank/DDBJ whole genome shotgun (WGS) entry which is preliminary data.</text>
</comment>
<dbReference type="Pfam" id="PF17170">
    <property type="entry name" value="DUF5128"/>
    <property type="match status" value="1"/>
</dbReference>
<dbReference type="RefSeq" id="WP_032952974.1">
    <property type="nucleotide sequence ID" value="NZ_JNHM01000031.1"/>
</dbReference>
<dbReference type="PATRIC" id="fig|1339352.3.peg.2550"/>
<dbReference type="AlphaFoldDB" id="A0A069SGH6"/>
<sequence>MKVLHFCLLAMFFSCTSNVEKGEYTILDPTTFEEKELLLSDYVDEVRFIIFDTTFLFRGFGDYYMDEDNIIIDSTEGIARFTPKGKFLNKIGRIGEGPAEYLDFTSMAVDPIEKKVYVYMMETFRLSTYLFDGTYIGTKQVEHSKRRYWPRSMIYDQGKLYFLFGLNIDSADYPQYEWGTLDTCSGQISLRVATDKVWGRTNSPSSPDSYNNQLLYWNFFNDSIYRLKGNHYEVEYLWAKGDWRFTYEDGSQIFSPLRKGCLRIYTMAETNNYLYIVFYRQGGDLICFYDKKLKKGWRALRITDDIYHTDIRFLWNGYHNLNGREYMSQVIRSEELKEKLYEGGTPEGKRIADQIDEEAGLMLMLFRLKERSE</sequence>
<evidence type="ECO:0008006" key="3">
    <source>
        <dbReference type="Google" id="ProtNLM"/>
    </source>
</evidence>
<dbReference type="PROSITE" id="PS51257">
    <property type="entry name" value="PROKAR_LIPOPROTEIN"/>
    <property type="match status" value="1"/>
</dbReference>
<organism evidence="1 2">
    <name type="scientific">Phocaeicola vulgatus str. 3975 RP4</name>
    <dbReference type="NCBI Taxonomy" id="1339352"/>
    <lineage>
        <taxon>Bacteria</taxon>
        <taxon>Pseudomonadati</taxon>
        <taxon>Bacteroidota</taxon>
        <taxon>Bacteroidia</taxon>
        <taxon>Bacteroidales</taxon>
        <taxon>Bacteroidaceae</taxon>
        <taxon>Phocaeicola</taxon>
    </lineage>
</organism>
<evidence type="ECO:0000313" key="2">
    <source>
        <dbReference type="Proteomes" id="UP000027661"/>
    </source>
</evidence>
<dbReference type="Proteomes" id="UP000027661">
    <property type="component" value="Unassembled WGS sequence"/>
</dbReference>
<reference evidence="1 2" key="1">
    <citation type="submission" date="2014-04" db="EMBL/GenBank/DDBJ databases">
        <authorList>
            <person name="Sears C."/>
            <person name="Carroll K."/>
            <person name="Sack B.R."/>
            <person name="Qadri F."/>
            <person name="Myers L.L."/>
            <person name="Chung G.-T."/>
            <person name="Escheverria P."/>
            <person name="Fraser C.M."/>
            <person name="Sadzewicz L."/>
            <person name="Shefchek K.A."/>
            <person name="Tallon L."/>
            <person name="Das S.P."/>
            <person name="Daugherty S."/>
            <person name="Mongodin E.F."/>
        </authorList>
    </citation>
    <scope>NUCLEOTIDE SEQUENCE [LARGE SCALE GENOMIC DNA]</scope>
    <source>
        <strain evidence="1 2">3975 RP4</strain>
    </source>
</reference>
<name>A0A069SGH6_PHOVU</name>
<evidence type="ECO:0000313" key="1">
    <source>
        <dbReference type="EMBL" id="KDS53343.1"/>
    </source>
</evidence>
<proteinExistence type="predicted"/>
<protein>
    <recommendedName>
        <fullName evidence="3">6-bladed beta-propeller</fullName>
    </recommendedName>
</protein>
<dbReference type="EMBL" id="JNHM01000031">
    <property type="protein sequence ID" value="KDS53343.1"/>
    <property type="molecule type" value="Genomic_DNA"/>
</dbReference>
<dbReference type="SUPFAM" id="SSF63825">
    <property type="entry name" value="YWTD domain"/>
    <property type="match status" value="1"/>
</dbReference>
<gene>
    <name evidence="1" type="ORF">M099_2653</name>
</gene>